<evidence type="ECO:0000313" key="2">
    <source>
        <dbReference type="EMBL" id="ORX78544.1"/>
    </source>
</evidence>
<accession>A0A1Y1WZM4</accession>
<feature type="transmembrane region" description="Helical" evidence="1">
    <location>
        <begin position="238"/>
        <end position="259"/>
    </location>
</feature>
<keyword evidence="1" id="KW-0472">Membrane</keyword>
<evidence type="ECO:0000256" key="1">
    <source>
        <dbReference type="SAM" id="Phobius"/>
    </source>
</evidence>
<dbReference type="OrthoDB" id="2138762at2759"/>
<feature type="transmembrane region" description="Helical" evidence="1">
    <location>
        <begin position="285"/>
        <end position="305"/>
    </location>
</feature>
<name>A0A1Y1WZM4_9FUNG</name>
<organism evidence="2 3">
    <name type="scientific">Anaeromyces robustus</name>
    <dbReference type="NCBI Taxonomy" id="1754192"/>
    <lineage>
        <taxon>Eukaryota</taxon>
        <taxon>Fungi</taxon>
        <taxon>Fungi incertae sedis</taxon>
        <taxon>Chytridiomycota</taxon>
        <taxon>Chytridiomycota incertae sedis</taxon>
        <taxon>Neocallimastigomycetes</taxon>
        <taxon>Neocallimastigales</taxon>
        <taxon>Neocallimastigaceae</taxon>
        <taxon>Anaeromyces</taxon>
    </lineage>
</organism>
<proteinExistence type="predicted"/>
<protein>
    <submittedName>
        <fullName evidence="2">Uncharacterized protein</fullName>
    </submittedName>
</protein>
<evidence type="ECO:0000313" key="3">
    <source>
        <dbReference type="Proteomes" id="UP000193944"/>
    </source>
</evidence>
<reference evidence="2 3" key="2">
    <citation type="submission" date="2016-08" db="EMBL/GenBank/DDBJ databases">
        <title>Pervasive Adenine N6-methylation of Active Genes in Fungi.</title>
        <authorList>
            <consortium name="DOE Joint Genome Institute"/>
            <person name="Mondo S.J."/>
            <person name="Dannebaum R.O."/>
            <person name="Kuo R.C."/>
            <person name="Labutti K."/>
            <person name="Haridas S."/>
            <person name="Kuo A."/>
            <person name="Salamov A."/>
            <person name="Ahrendt S.R."/>
            <person name="Lipzen A."/>
            <person name="Sullivan W."/>
            <person name="Andreopoulos W.B."/>
            <person name="Clum A."/>
            <person name="Lindquist E."/>
            <person name="Daum C."/>
            <person name="Ramamoorthy G.K."/>
            <person name="Gryganskyi A."/>
            <person name="Culley D."/>
            <person name="Magnuson J.K."/>
            <person name="James T.Y."/>
            <person name="O'Malley M.A."/>
            <person name="Stajich J.E."/>
            <person name="Spatafora J.W."/>
            <person name="Visel A."/>
            <person name="Grigoriev I.V."/>
        </authorList>
    </citation>
    <scope>NUCLEOTIDE SEQUENCE [LARGE SCALE GENOMIC DNA]</scope>
    <source>
        <strain evidence="2 3">S4</strain>
    </source>
</reference>
<gene>
    <name evidence="2" type="ORF">BCR32DRAFT_282174</name>
</gene>
<reference evidence="2 3" key="1">
    <citation type="submission" date="2016-08" db="EMBL/GenBank/DDBJ databases">
        <title>A Parts List for Fungal Cellulosomes Revealed by Comparative Genomics.</title>
        <authorList>
            <consortium name="DOE Joint Genome Institute"/>
            <person name="Haitjema C.H."/>
            <person name="Gilmore S.P."/>
            <person name="Henske J.K."/>
            <person name="Solomon K.V."/>
            <person name="De Groot R."/>
            <person name="Kuo A."/>
            <person name="Mondo S.J."/>
            <person name="Salamov A.A."/>
            <person name="Labutti K."/>
            <person name="Zhao Z."/>
            <person name="Chiniquy J."/>
            <person name="Barry K."/>
            <person name="Brewer H.M."/>
            <person name="Purvine S.O."/>
            <person name="Wright A.T."/>
            <person name="Boxma B."/>
            <person name="Van Alen T."/>
            <person name="Hackstein J.H."/>
            <person name="Baker S.E."/>
            <person name="Grigoriev I.V."/>
            <person name="O'Malley M.A."/>
        </authorList>
    </citation>
    <scope>NUCLEOTIDE SEQUENCE [LARGE SCALE GENOMIC DNA]</scope>
    <source>
        <strain evidence="2 3">S4</strain>
    </source>
</reference>
<keyword evidence="3" id="KW-1185">Reference proteome</keyword>
<feature type="transmembrane region" description="Helical" evidence="1">
    <location>
        <begin position="190"/>
        <end position="213"/>
    </location>
</feature>
<dbReference type="Proteomes" id="UP000193944">
    <property type="component" value="Unassembled WGS sequence"/>
</dbReference>
<dbReference type="EMBL" id="MCFG01000206">
    <property type="protein sequence ID" value="ORX78544.1"/>
    <property type="molecule type" value="Genomic_DNA"/>
</dbReference>
<keyword evidence="1" id="KW-0812">Transmembrane</keyword>
<keyword evidence="1" id="KW-1133">Transmembrane helix</keyword>
<comment type="caution">
    <text evidence="2">The sequence shown here is derived from an EMBL/GenBank/DDBJ whole genome shotgun (WGS) entry which is preliminary data.</text>
</comment>
<dbReference type="AlphaFoldDB" id="A0A1Y1WZM4"/>
<feature type="transmembrane region" description="Helical" evidence="1">
    <location>
        <begin position="68"/>
        <end position="90"/>
    </location>
</feature>
<sequence length="445" mass="52049">MSDQFTAFELQELATSTKNYFILNITNPTYYDWLKSKGTVQQCYLDYINKNHSEPKLIDEKIDMIRNIIYAVIKPFSNQFFYWTLLLLILHKFNFRKPVMKIILAHYVLRSVGDILDQLGNLMGTYFHYEIDSNDHSFYCKNDGSVERFPLKWLVTRQIANIFWYTGEIAGDWYPLLRTRAVAREQKSIWFVYITCAMFNLSKIALIVLHFTLSPTKLYRADGVFNEEIVSNFYNTYWINQTCVIICSFIYDFAVFLVLKRQIFNKTKSDYGFLKKFRSISEYRIYISAFVGILGLPIILITLGFKFYYYYGKDMKSLNFSFEDLRLLISNLQYYMIFIDQIMLFRSRDDSSLGETTTSVTTAGGFSSNGYNKPMSANNFSSNQFIKPYNLDSKIFYSNLNNLNSGGTLTNSGISGINNNHFNYSNNNNGSFGRNIKASNYDYKW</sequence>